<dbReference type="Pfam" id="PF00486">
    <property type="entry name" value="Trans_reg_C"/>
    <property type="match status" value="1"/>
</dbReference>
<sequence length="476" mass="52048">MLELDESGFPRLQDGRYLKLAPKERAVLAQLLQSGEKVVSKSDFAATAWSGGEMTDEGLARSISRIRKVLSPHGAKVASEYGTGYRLVMSGAAAQARRPSRQDTDALAHARQLLIQRTPATISRCIELTRTLCAQSPRLLDARVVLVEALAVAILWGQVQTRPAVAEGMQILDMCVDGLSDFPGAHACRGVLLDLAWRFREAEVHFNRALAREPESVDVLLAFGRHLLCMDRCEEAVQVLRRVLNLSPHTLHARMNLARALIQGGRPGDAVAEVRAAQSDHPSTPVLQAFALAIEAMAEPRPELETIARRMTEGTDAPPFAWSVLAFVQSRLGRREATLDIVETVLLCSSMDTGQRALYAAPLAAIGEYDRAAALLEAAAEERCGILGIVLRDPAHAHWLYEHPAGRRLITLVFGESDFETGPRERRLGEQGAPRHRAHPRCQLVAVRSDRPPFSEVRGAEPMPFTSVASDASKGK</sequence>
<gene>
    <name evidence="6" type="ORF">SNE35_31555</name>
</gene>
<dbReference type="PROSITE" id="PS50005">
    <property type="entry name" value="TPR"/>
    <property type="match status" value="1"/>
</dbReference>
<feature type="domain" description="OmpR/PhoB-type" evidence="5">
    <location>
        <begin position="1"/>
        <end position="89"/>
    </location>
</feature>
<proteinExistence type="predicted"/>
<keyword evidence="2" id="KW-0802">TPR repeat</keyword>
<evidence type="ECO:0000313" key="6">
    <source>
        <dbReference type="EMBL" id="MDY0749076.1"/>
    </source>
</evidence>
<organism evidence="6 7">
    <name type="scientific">Roseateles agri</name>
    <dbReference type="NCBI Taxonomy" id="3098619"/>
    <lineage>
        <taxon>Bacteria</taxon>
        <taxon>Pseudomonadati</taxon>
        <taxon>Pseudomonadota</taxon>
        <taxon>Betaproteobacteria</taxon>
        <taxon>Burkholderiales</taxon>
        <taxon>Sphaerotilaceae</taxon>
        <taxon>Roseateles</taxon>
    </lineage>
</organism>
<dbReference type="PROSITE" id="PS51755">
    <property type="entry name" value="OMPR_PHOB"/>
    <property type="match status" value="1"/>
</dbReference>
<dbReference type="Proteomes" id="UP001285263">
    <property type="component" value="Unassembled WGS sequence"/>
</dbReference>
<dbReference type="Gene3D" id="1.25.40.10">
    <property type="entry name" value="Tetratricopeptide repeat domain"/>
    <property type="match status" value="1"/>
</dbReference>
<evidence type="ECO:0000256" key="4">
    <source>
        <dbReference type="SAM" id="MobiDB-lite"/>
    </source>
</evidence>
<dbReference type="RefSeq" id="WP_320427043.1">
    <property type="nucleotide sequence ID" value="NZ_JAXCLA010000013.1"/>
</dbReference>
<protein>
    <submittedName>
        <fullName evidence="6">Tetratricopeptide repeat protein</fullName>
    </submittedName>
</protein>
<keyword evidence="1 3" id="KW-0238">DNA-binding</keyword>
<feature type="DNA-binding region" description="OmpR/PhoB-type" evidence="3">
    <location>
        <begin position="1"/>
        <end position="89"/>
    </location>
</feature>
<dbReference type="InterPro" id="IPR036388">
    <property type="entry name" value="WH-like_DNA-bd_sf"/>
</dbReference>
<keyword evidence="7" id="KW-1185">Reference proteome</keyword>
<evidence type="ECO:0000256" key="3">
    <source>
        <dbReference type="PROSITE-ProRule" id="PRU01091"/>
    </source>
</evidence>
<feature type="repeat" description="TPR" evidence="2">
    <location>
        <begin position="217"/>
        <end position="250"/>
    </location>
</feature>
<dbReference type="SMART" id="SM00862">
    <property type="entry name" value="Trans_reg_C"/>
    <property type="match status" value="1"/>
</dbReference>
<dbReference type="Gene3D" id="1.10.10.10">
    <property type="entry name" value="Winged helix-like DNA-binding domain superfamily/Winged helix DNA-binding domain"/>
    <property type="match status" value="1"/>
</dbReference>
<name>A0ABU5DRX6_9BURK</name>
<dbReference type="Pfam" id="PF14559">
    <property type="entry name" value="TPR_19"/>
    <property type="match status" value="1"/>
</dbReference>
<evidence type="ECO:0000256" key="2">
    <source>
        <dbReference type="PROSITE-ProRule" id="PRU00339"/>
    </source>
</evidence>
<evidence type="ECO:0000256" key="1">
    <source>
        <dbReference type="ARBA" id="ARBA00023125"/>
    </source>
</evidence>
<dbReference type="SUPFAM" id="SSF46894">
    <property type="entry name" value="C-terminal effector domain of the bipartite response regulators"/>
    <property type="match status" value="1"/>
</dbReference>
<dbReference type="InterPro" id="IPR001867">
    <property type="entry name" value="OmpR/PhoB-type_DNA-bd"/>
</dbReference>
<dbReference type="InterPro" id="IPR019734">
    <property type="entry name" value="TPR_rpt"/>
</dbReference>
<dbReference type="SMART" id="SM00028">
    <property type="entry name" value="TPR"/>
    <property type="match status" value="3"/>
</dbReference>
<reference evidence="6 7" key="1">
    <citation type="submission" date="2023-11" db="EMBL/GenBank/DDBJ databases">
        <title>Paucibacter sp. nov., isolated from fresh soil in Korea.</title>
        <authorList>
            <person name="Le N.T.T."/>
        </authorList>
    </citation>
    <scope>NUCLEOTIDE SEQUENCE [LARGE SCALE GENOMIC DNA]</scope>
    <source>
        <strain evidence="6 7">R3-3</strain>
    </source>
</reference>
<evidence type="ECO:0000313" key="7">
    <source>
        <dbReference type="Proteomes" id="UP001285263"/>
    </source>
</evidence>
<comment type="caution">
    <text evidence="6">The sequence shown here is derived from an EMBL/GenBank/DDBJ whole genome shotgun (WGS) entry which is preliminary data.</text>
</comment>
<dbReference type="InterPro" id="IPR016032">
    <property type="entry name" value="Sig_transdc_resp-reg_C-effctor"/>
</dbReference>
<dbReference type="EMBL" id="JAXCLA010000013">
    <property type="protein sequence ID" value="MDY0749076.1"/>
    <property type="molecule type" value="Genomic_DNA"/>
</dbReference>
<evidence type="ECO:0000259" key="5">
    <source>
        <dbReference type="PROSITE" id="PS51755"/>
    </source>
</evidence>
<dbReference type="SUPFAM" id="SSF48452">
    <property type="entry name" value="TPR-like"/>
    <property type="match status" value="1"/>
</dbReference>
<feature type="region of interest" description="Disordered" evidence="4">
    <location>
        <begin position="421"/>
        <end position="476"/>
    </location>
</feature>
<accession>A0ABU5DRX6</accession>
<dbReference type="InterPro" id="IPR011990">
    <property type="entry name" value="TPR-like_helical_dom_sf"/>
</dbReference>